<name>A0A0E9WSS9_ANGAN</name>
<keyword evidence="1" id="KW-0812">Transmembrane</keyword>
<reference evidence="2" key="2">
    <citation type="journal article" date="2015" name="Fish Shellfish Immunol.">
        <title>Early steps in the European eel (Anguilla anguilla)-Vibrio vulnificus interaction in the gills: Role of the RtxA13 toxin.</title>
        <authorList>
            <person name="Callol A."/>
            <person name="Pajuelo D."/>
            <person name="Ebbesson L."/>
            <person name="Teles M."/>
            <person name="MacKenzie S."/>
            <person name="Amaro C."/>
        </authorList>
    </citation>
    <scope>NUCLEOTIDE SEQUENCE</scope>
</reference>
<organism evidence="2">
    <name type="scientific">Anguilla anguilla</name>
    <name type="common">European freshwater eel</name>
    <name type="synonym">Muraena anguilla</name>
    <dbReference type="NCBI Taxonomy" id="7936"/>
    <lineage>
        <taxon>Eukaryota</taxon>
        <taxon>Metazoa</taxon>
        <taxon>Chordata</taxon>
        <taxon>Craniata</taxon>
        <taxon>Vertebrata</taxon>
        <taxon>Euteleostomi</taxon>
        <taxon>Actinopterygii</taxon>
        <taxon>Neopterygii</taxon>
        <taxon>Teleostei</taxon>
        <taxon>Anguilliformes</taxon>
        <taxon>Anguillidae</taxon>
        <taxon>Anguilla</taxon>
    </lineage>
</organism>
<dbReference type="AlphaFoldDB" id="A0A0E9WSS9"/>
<evidence type="ECO:0000313" key="2">
    <source>
        <dbReference type="EMBL" id="JAH92548.1"/>
    </source>
</evidence>
<sequence length="53" mass="6336">MYSPHLTPSRFYHSQHVCIKGLVCMPEAVLSLYMDFYSFCFIFSANFYRLLLF</sequence>
<keyword evidence="1" id="KW-0472">Membrane</keyword>
<keyword evidence="1" id="KW-1133">Transmembrane helix</keyword>
<protein>
    <submittedName>
        <fullName evidence="2">Uncharacterized protein</fullName>
    </submittedName>
</protein>
<evidence type="ECO:0000256" key="1">
    <source>
        <dbReference type="SAM" id="Phobius"/>
    </source>
</evidence>
<reference evidence="2" key="1">
    <citation type="submission" date="2014-11" db="EMBL/GenBank/DDBJ databases">
        <authorList>
            <person name="Amaro Gonzalez C."/>
        </authorList>
    </citation>
    <scope>NUCLEOTIDE SEQUENCE</scope>
</reference>
<dbReference type="EMBL" id="GBXM01016029">
    <property type="protein sequence ID" value="JAH92548.1"/>
    <property type="molecule type" value="Transcribed_RNA"/>
</dbReference>
<accession>A0A0E9WSS9</accession>
<feature type="transmembrane region" description="Helical" evidence="1">
    <location>
        <begin position="36"/>
        <end position="52"/>
    </location>
</feature>
<proteinExistence type="predicted"/>